<dbReference type="Gene3D" id="1.10.60.10">
    <property type="entry name" value="Iron dependent repressor, metal binding and dimerisation domain"/>
    <property type="match status" value="1"/>
</dbReference>
<comment type="caution">
    <text evidence="6">The sequence shown here is derived from an EMBL/GenBank/DDBJ whole genome shotgun (WGS) entry which is preliminary data.</text>
</comment>
<dbReference type="GO" id="GO:0003700">
    <property type="term" value="F:DNA-binding transcription factor activity"/>
    <property type="evidence" value="ECO:0007669"/>
    <property type="project" value="InterPro"/>
</dbReference>
<comment type="similarity">
    <text evidence="1">Belongs to the DtxR/MntR family.</text>
</comment>
<dbReference type="Gene3D" id="1.10.10.10">
    <property type="entry name" value="Winged helix-like DNA-binding domain superfamily/Winged helix DNA-binding domain"/>
    <property type="match status" value="1"/>
</dbReference>
<keyword evidence="7" id="KW-1185">Reference proteome</keyword>
<evidence type="ECO:0000256" key="4">
    <source>
        <dbReference type="ARBA" id="ARBA00023163"/>
    </source>
</evidence>
<proteinExistence type="inferred from homology"/>
<dbReference type="PANTHER" id="PTHR33238">
    <property type="entry name" value="IRON (METAL) DEPENDENT REPRESSOR, DTXR FAMILY"/>
    <property type="match status" value="1"/>
</dbReference>
<evidence type="ECO:0000256" key="3">
    <source>
        <dbReference type="ARBA" id="ARBA00023125"/>
    </source>
</evidence>
<dbReference type="InterPro" id="IPR022687">
    <property type="entry name" value="HTH_DTXR"/>
</dbReference>
<dbReference type="Pfam" id="PF02742">
    <property type="entry name" value="Fe_dep_repr_C"/>
    <property type="match status" value="1"/>
</dbReference>
<dbReference type="InterPro" id="IPR036421">
    <property type="entry name" value="Fe_dep_repressor_sf"/>
</dbReference>
<dbReference type="PROSITE" id="PS50944">
    <property type="entry name" value="HTH_DTXR"/>
    <property type="match status" value="1"/>
</dbReference>
<evidence type="ECO:0000256" key="1">
    <source>
        <dbReference type="ARBA" id="ARBA00007871"/>
    </source>
</evidence>
<dbReference type="Pfam" id="PF01325">
    <property type="entry name" value="Fe_dep_repress"/>
    <property type="match status" value="1"/>
</dbReference>
<protein>
    <submittedName>
        <fullName evidence="6">Metal-dependent transcriptional regulator</fullName>
    </submittedName>
</protein>
<dbReference type="AlphaFoldDB" id="A0A923LDL3"/>
<dbReference type="SUPFAM" id="SSF46785">
    <property type="entry name" value="Winged helix' DNA-binding domain"/>
    <property type="match status" value="1"/>
</dbReference>
<dbReference type="GO" id="GO:0046914">
    <property type="term" value="F:transition metal ion binding"/>
    <property type="evidence" value="ECO:0007669"/>
    <property type="project" value="InterPro"/>
</dbReference>
<dbReference type="InterPro" id="IPR001367">
    <property type="entry name" value="Fe_dep_repressor"/>
</dbReference>
<feature type="domain" description="HTH dtxR-type" evidence="5">
    <location>
        <begin position="10"/>
        <end position="69"/>
    </location>
</feature>
<evidence type="ECO:0000259" key="5">
    <source>
        <dbReference type="PROSITE" id="PS50944"/>
    </source>
</evidence>
<keyword evidence="4" id="KW-0804">Transcription</keyword>
<accession>A0A923LDL3</accession>
<dbReference type="GO" id="GO:0003677">
    <property type="term" value="F:DNA binding"/>
    <property type="evidence" value="ECO:0007669"/>
    <property type="project" value="UniProtKB-KW"/>
</dbReference>
<dbReference type="InterPro" id="IPR036390">
    <property type="entry name" value="WH_DNA-bd_sf"/>
</dbReference>
<dbReference type="SUPFAM" id="SSF47979">
    <property type="entry name" value="Iron-dependent repressor protein, dimerization domain"/>
    <property type="match status" value="1"/>
</dbReference>
<dbReference type="PANTHER" id="PTHR33238:SF7">
    <property type="entry name" value="IRON-DEPENDENT TRANSCRIPTIONAL REGULATOR"/>
    <property type="match status" value="1"/>
</dbReference>
<evidence type="ECO:0000313" key="6">
    <source>
        <dbReference type="EMBL" id="MBC5660633.1"/>
    </source>
</evidence>
<dbReference type="InterPro" id="IPR050536">
    <property type="entry name" value="DtxR_MntR_Metal-Reg"/>
</dbReference>
<dbReference type="InterPro" id="IPR022689">
    <property type="entry name" value="Iron_dep_repressor"/>
</dbReference>
<dbReference type="EMBL" id="JACOOR010000007">
    <property type="protein sequence ID" value="MBC5660633.1"/>
    <property type="molecule type" value="Genomic_DNA"/>
</dbReference>
<dbReference type="GO" id="GO:0046983">
    <property type="term" value="F:protein dimerization activity"/>
    <property type="evidence" value="ECO:0007669"/>
    <property type="project" value="InterPro"/>
</dbReference>
<name>A0A923LDL3_9FIRM</name>
<keyword evidence="2" id="KW-0805">Transcription regulation</keyword>
<evidence type="ECO:0000256" key="2">
    <source>
        <dbReference type="ARBA" id="ARBA00023015"/>
    </source>
</evidence>
<evidence type="ECO:0000313" key="7">
    <source>
        <dbReference type="Proteomes" id="UP000649345"/>
    </source>
</evidence>
<dbReference type="Proteomes" id="UP000649345">
    <property type="component" value="Unassembled WGS sequence"/>
</dbReference>
<organism evidence="6 7">
    <name type="scientific">Anaerosacchariphilus hominis</name>
    <dbReference type="NCBI Taxonomy" id="2763017"/>
    <lineage>
        <taxon>Bacteria</taxon>
        <taxon>Bacillati</taxon>
        <taxon>Bacillota</taxon>
        <taxon>Clostridia</taxon>
        <taxon>Lachnospirales</taxon>
        <taxon>Lachnospiraceae</taxon>
        <taxon>Anaerosacchariphilus</taxon>
    </lineage>
</organism>
<sequence>MNYQRHKSEESVEDYLETILILSKQKPQVRSIDVATELGYSKPSVSVAMKNLRQKNYVVVSDEGYLSLTKEGLKLAATIYERHSVISNWLISLGVSQEVAVEDACRMEHDISEESFSAIKKFLQDSADSSKNL</sequence>
<dbReference type="SMART" id="SM00529">
    <property type="entry name" value="HTH_DTXR"/>
    <property type="match status" value="1"/>
</dbReference>
<dbReference type="RefSeq" id="WP_186873799.1">
    <property type="nucleotide sequence ID" value="NZ_JACOOR010000007.1"/>
</dbReference>
<reference evidence="6" key="1">
    <citation type="submission" date="2020-08" db="EMBL/GenBank/DDBJ databases">
        <title>Genome public.</title>
        <authorList>
            <person name="Liu C."/>
            <person name="Sun Q."/>
        </authorList>
    </citation>
    <scope>NUCLEOTIDE SEQUENCE</scope>
    <source>
        <strain evidence="6">NSJ-68</strain>
    </source>
</reference>
<gene>
    <name evidence="6" type="ORF">H8S44_12735</name>
</gene>
<dbReference type="InterPro" id="IPR036388">
    <property type="entry name" value="WH-like_DNA-bd_sf"/>
</dbReference>
<keyword evidence="3" id="KW-0238">DNA-binding</keyword>